<dbReference type="GO" id="GO:0002949">
    <property type="term" value="P:tRNA threonylcarbamoyladenosine modification"/>
    <property type="evidence" value="ECO:0007669"/>
    <property type="project" value="InterPro"/>
</dbReference>
<keyword evidence="6" id="KW-0479">Metal-binding</keyword>
<keyword evidence="5" id="KW-0819">tRNA processing</keyword>
<dbReference type="PANTHER" id="PTHR33540">
    <property type="entry name" value="TRNA THREONYLCARBAMOYLADENOSINE BIOSYNTHESIS PROTEIN TSAE"/>
    <property type="match status" value="1"/>
</dbReference>
<evidence type="ECO:0000256" key="6">
    <source>
        <dbReference type="ARBA" id="ARBA00022723"/>
    </source>
</evidence>
<dbReference type="EMBL" id="MG264610">
    <property type="protein sequence ID" value="AUG32441.1"/>
    <property type="molecule type" value="Genomic_DNA"/>
</dbReference>
<evidence type="ECO:0000256" key="5">
    <source>
        <dbReference type="ARBA" id="ARBA00022694"/>
    </source>
</evidence>
<dbReference type="InterPro" id="IPR003442">
    <property type="entry name" value="T6A_TsaE"/>
</dbReference>
<dbReference type="NCBIfam" id="TIGR00150">
    <property type="entry name" value="T6A_YjeE"/>
    <property type="match status" value="1"/>
</dbReference>
<evidence type="ECO:0000256" key="10">
    <source>
        <dbReference type="ARBA" id="ARBA00032441"/>
    </source>
</evidence>
<dbReference type="PANTHER" id="PTHR33540:SF2">
    <property type="entry name" value="TRNA THREONYLCARBAMOYLADENOSINE BIOSYNTHESIS PROTEIN TSAE"/>
    <property type="match status" value="1"/>
</dbReference>
<evidence type="ECO:0000256" key="9">
    <source>
        <dbReference type="ARBA" id="ARBA00022842"/>
    </source>
</evidence>
<reference evidence="11" key="1">
    <citation type="submission" date="2017-10" db="EMBL/GenBank/DDBJ databases">
        <title>Paulinella longichromatophora chromatophore genome.</title>
        <authorList>
            <person name="Lhee D."/>
            <person name="Yoon H.S."/>
        </authorList>
    </citation>
    <scope>NUCLEOTIDE SEQUENCE</scope>
</reference>
<dbReference type="Gene3D" id="3.40.50.300">
    <property type="entry name" value="P-loop containing nucleotide triphosphate hydrolases"/>
    <property type="match status" value="1"/>
</dbReference>
<evidence type="ECO:0000256" key="8">
    <source>
        <dbReference type="ARBA" id="ARBA00022840"/>
    </source>
</evidence>
<dbReference type="GO" id="GO:0046872">
    <property type="term" value="F:metal ion binding"/>
    <property type="evidence" value="ECO:0007669"/>
    <property type="project" value="UniProtKB-KW"/>
</dbReference>
<comment type="subcellular location">
    <subcellularLocation>
        <location evidence="1">Cytoplasm</location>
    </subcellularLocation>
</comment>
<sequence length="154" mass="17315">MEHWLISPKATHLLGIELAQPLIAALSLKNDTLPIVLLSGNLGSGKTCLVKGLAKGLNISESITSPTFTLSQWYVGHINRMVIQLMHIDLYRLDQSKLADEFLTEEIQEAINSNTVIVVEWPERLSFVPKNCWRVELKIETEGRRALITSPRLD</sequence>
<comment type="similarity">
    <text evidence="2">Belongs to the TsaE family.</text>
</comment>
<evidence type="ECO:0000313" key="11">
    <source>
        <dbReference type="EMBL" id="AUG32441.1"/>
    </source>
</evidence>
<dbReference type="SUPFAM" id="SSF52540">
    <property type="entry name" value="P-loop containing nucleoside triphosphate hydrolases"/>
    <property type="match status" value="1"/>
</dbReference>
<evidence type="ECO:0000256" key="7">
    <source>
        <dbReference type="ARBA" id="ARBA00022741"/>
    </source>
</evidence>
<evidence type="ECO:0000256" key="1">
    <source>
        <dbReference type="ARBA" id="ARBA00004496"/>
    </source>
</evidence>
<keyword evidence="9" id="KW-0460">Magnesium</keyword>
<evidence type="ECO:0000256" key="2">
    <source>
        <dbReference type="ARBA" id="ARBA00007599"/>
    </source>
</evidence>
<accession>A0A2H4ZPK3</accession>
<keyword evidence="11" id="KW-0934">Plastid</keyword>
<keyword evidence="8" id="KW-0067">ATP-binding</keyword>
<gene>
    <name evidence="11" type="ORF">PLO_446</name>
</gene>
<protein>
    <recommendedName>
        <fullName evidence="3">tRNA threonylcarbamoyladenosine biosynthesis protein TsaE</fullName>
    </recommendedName>
    <alternativeName>
        <fullName evidence="10">t(6)A37 threonylcarbamoyladenosine biosynthesis protein TsaE</fullName>
    </alternativeName>
</protein>
<dbReference type="InterPro" id="IPR027417">
    <property type="entry name" value="P-loop_NTPase"/>
</dbReference>
<organism evidence="11">
    <name type="scientific">Paulinella longichromatophora</name>
    <dbReference type="NCBI Taxonomy" id="1708747"/>
    <lineage>
        <taxon>Eukaryota</taxon>
        <taxon>Sar</taxon>
        <taxon>Rhizaria</taxon>
        <taxon>Cercozoa</taxon>
        <taxon>Imbricatea</taxon>
        <taxon>Silicofilosea</taxon>
        <taxon>Euglyphida</taxon>
        <taxon>Paulinellidae</taxon>
        <taxon>Paulinella</taxon>
    </lineage>
</organism>
<dbReference type="GO" id="GO:0005737">
    <property type="term" value="C:cytoplasm"/>
    <property type="evidence" value="ECO:0007669"/>
    <property type="project" value="UniProtKB-SubCell"/>
</dbReference>
<keyword evidence="7" id="KW-0547">Nucleotide-binding</keyword>
<dbReference type="AlphaFoldDB" id="A0A2H4ZPK3"/>
<name>A0A2H4ZPK3_9EUKA</name>
<proteinExistence type="inferred from homology"/>
<evidence type="ECO:0000256" key="3">
    <source>
        <dbReference type="ARBA" id="ARBA00019010"/>
    </source>
</evidence>
<dbReference type="Pfam" id="PF02367">
    <property type="entry name" value="TsaE"/>
    <property type="match status" value="1"/>
</dbReference>
<evidence type="ECO:0000256" key="4">
    <source>
        <dbReference type="ARBA" id="ARBA00022490"/>
    </source>
</evidence>
<keyword evidence="4" id="KW-0963">Cytoplasm</keyword>
<geneLocation type="plastid" evidence="11"/>
<dbReference type="GO" id="GO:0005524">
    <property type="term" value="F:ATP binding"/>
    <property type="evidence" value="ECO:0007669"/>
    <property type="project" value="UniProtKB-KW"/>
</dbReference>